<accession>A0A5E4LSC9</accession>
<dbReference type="Gene3D" id="3.60.15.10">
    <property type="entry name" value="Ribonuclease Z/Hydroxyacylglutathione hydrolase-like"/>
    <property type="match status" value="1"/>
</dbReference>
<dbReference type="EMBL" id="CABMJJ010000002">
    <property type="protein sequence ID" value="VVC02736.1"/>
    <property type="molecule type" value="Genomic_DNA"/>
</dbReference>
<dbReference type="Gene3D" id="3.40.50.10890">
    <property type="match status" value="1"/>
</dbReference>
<gene>
    <name evidence="4" type="primary">rnj_2</name>
    <name evidence="4" type="ORF">LFW2832_01217</name>
</gene>
<feature type="domain" description="Beta-Casp" evidence="3">
    <location>
        <begin position="233"/>
        <end position="355"/>
    </location>
</feature>
<dbReference type="GO" id="GO:0016787">
    <property type="term" value="F:hydrolase activity"/>
    <property type="evidence" value="ECO:0007669"/>
    <property type="project" value="UniProtKB-KW"/>
</dbReference>
<dbReference type="InterPro" id="IPR022712">
    <property type="entry name" value="Beta_Casp"/>
</dbReference>
<evidence type="ECO:0000313" key="5">
    <source>
        <dbReference type="Proteomes" id="UP000789941"/>
    </source>
</evidence>
<comment type="caution">
    <text evidence="4">The sequence shown here is derived from an EMBL/GenBank/DDBJ whole genome shotgun (WGS) entry which is preliminary data.</text>
</comment>
<sequence>MRLTFYGGAQEVGRVCMLLEEGPKNLMLDCGIKLGETTEYPLIHEDELLRIRNISVSHAHLDHSGYLPHVYSKKARPKIFMTKPTRDLIGVLLSDYQRIQAAKHEGKKLFGSKDVDDVMRDARIIEYLEPFQADFKVQFHSAGHIMGSAMTMIENGPKKILFSGDICMRKTRVLDPCERGLSAETLIVENTYGTKEDILPSYRESYQKMISIIKETVDKGGHIIIPSFAVGRAQEVLLALDDYMRSGAIPPMKIFMDGMIGKAMKIYRHNAIYANDDIKKRILMSEDDPFKSPNFHHPRSKTREDVLKEPCIIVTTSGMLSGGPVLFYLEKLAHDPRNAIIFVGYQAEGTTGNKVLQNEKKIQIYGKEVELKLRIESIRLSGHADFNELIQYIRSVKGLKRVFLMHGEKSELKDSIDKDYDVIVPRQLETYAI</sequence>
<reference evidence="4 5" key="1">
    <citation type="submission" date="2019-08" db="EMBL/GenBank/DDBJ databases">
        <authorList>
            <person name="Vazquez-Campos X."/>
        </authorList>
    </citation>
    <scope>NUCLEOTIDE SEQUENCE [LARGE SCALE GENOMIC DNA]</scope>
    <source>
        <strain evidence="4">LFW-283_2</strain>
    </source>
</reference>
<dbReference type="InterPro" id="IPR050698">
    <property type="entry name" value="MBL"/>
</dbReference>
<evidence type="ECO:0000259" key="2">
    <source>
        <dbReference type="SMART" id="SM00849"/>
    </source>
</evidence>
<dbReference type="SMART" id="SM00849">
    <property type="entry name" value="Lactamase_B"/>
    <property type="match status" value="1"/>
</dbReference>
<dbReference type="PANTHER" id="PTHR11203">
    <property type="entry name" value="CLEAVAGE AND POLYADENYLATION SPECIFICITY FACTOR FAMILY MEMBER"/>
    <property type="match status" value="1"/>
</dbReference>
<dbReference type="InterPro" id="IPR011108">
    <property type="entry name" value="RMMBL"/>
</dbReference>
<proteinExistence type="predicted"/>
<dbReference type="GO" id="GO:0004521">
    <property type="term" value="F:RNA endonuclease activity"/>
    <property type="evidence" value="ECO:0007669"/>
    <property type="project" value="TreeGrafter"/>
</dbReference>
<dbReference type="InterPro" id="IPR001279">
    <property type="entry name" value="Metallo-B-lactamas"/>
</dbReference>
<dbReference type="Proteomes" id="UP000789941">
    <property type="component" value="Unassembled WGS sequence"/>
</dbReference>
<dbReference type="CDD" id="cd16295">
    <property type="entry name" value="TTHA0252-CPSF-like_MBL-fold"/>
    <property type="match status" value="1"/>
</dbReference>
<keyword evidence="1 4" id="KW-0378">Hydrolase</keyword>
<dbReference type="SMART" id="SM01027">
    <property type="entry name" value="Beta-Casp"/>
    <property type="match status" value="1"/>
</dbReference>
<dbReference type="Pfam" id="PF10996">
    <property type="entry name" value="Beta-Casp"/>
    <property type="match status" value="1"/>
</dbReference>
<dbReference type="SUPFAM" id="SSF56281">
    <property type="entry name" value="Metallo-hydrolase/oxidoreductase"/>
    <property type="match status" value="1"/>
</dbReference>
<evidence type="ECO:0000259" key="3">
    <source>
        <dbReference type="SMART" id="SM01027"/>
    </source>
</evidence>
<dbReference type="AlphaFoldDB" id="A0A5E4LSC9"/>
<dbReference type="Pfam" id="PF07521">
    <property type="entry name" value="RMMBL"/>
    <property type="match status" value="1"/>
</dbReference>
<organism evidence="4 5">
    <name type="scientific">Candidatus Bilamarchaeum dharawalense</name>
    <dbReference type="NCBI Taxonomy" id="2885759"/>
    <lineage>
        <taxon>Archaea</taxon>
        <taxon>Candidatus Micrarchaeota</taxon>
        <taxon>Candidatus Micrarchaeia</taxon>
        <taxon>Candidatus Anstonellales</taxon>
        <taxon>Candidatus Bilamarchaeaceae</taxon>
        <taxon>Candidatus Bilamarchaeum</taxon>
    </lineage>
</organism>
<name>A0A5E4LSC9_9ARCH</name>
<dbReference type="EC" id="3.1.-.-" evidence="4"/>
<protein>
    <submittedName>
        <fullName evidence="4">Ribonuclease J</fullName>
        <ecNumber evidence="4">3.1.-.-</ecNumber>
    </submittedName>
</protein>
<dbReference type="PANTHER" id="PTHR11203:SF37">
    <property type="entry name" value="INTEGRATOR COMPLEX SUBUNIT 11"/>
    <property type="match status" value="1"/>
</dbReference>
<dbReference type="Pfam" id="PF23023">
    <property type="entry name" value="Anti-Pycsar_Apyc1"/>
    <property type="match status" value="1"/>
</dbReference>
<feature type="domain" description="Metallo-beta-lactamase" evidence="2">
    <location>
        <begin position="13"/>
        <end position="202"/>
    </location>
</feature>
<dbReference type="InterPro" id="IPR036866">
    <property type="entry name" value="RibonucZ/Hydroxyglut_hydro"/>
</dbReference>
<evidence type="ECO:0000313" key="4">
    <source>
        <dbReference type="EMBL" id="VVC02736.1"/>
    </source>
</evidence>
<evidence type="ECO:0000256" key="1">
    <source>
        <dbReference type="ARBA" id="ARBA00022801"/>
    </source>
</evidence>